<keyword evidence="2 3" id="KW-0371">Homeobox</keyword>
<dbReference type="PANTHER" id="PTHR46777:SF5">
    <property type="entry name" value="WUSCHEL-RELATED HOMEOBOX 13"/>
    <property type="match status" value="1"/>
</dbReference>
<gene>
    <name evidence="5" type="ORF">OLEA9_D000848</name>
</gene>
<evidence type="ECO:0000256" key="3">
    <source>
        <dbReference type="RuleBase" id="RU000682"/>
    </source>
</evidence>
<comment type="subcellular location">
    <subcellularLocation>
        <location evidence="1 2 3">Nucleus</location>
    </subcellularLocation>
</comment>
<dbReference type="Gramene" id="OE9D000848T1">
    <property type="protein sequence ID" value="OE9D000848C1"/>
    <property type="gene ID" value="OE9D000848"/>
</dbReference>
<dbReference type="GO" id="GO:0003700">
    <property type="term" value="F:DNA-binding transcription factor activity"/>
    <property type="evidence" value="ECO:0007669"/>
    <property type="project" value="InterPro"/>
</dbReference>
<dbReference type="GO" id="GO:0005634">
    <property type="term" value="C:nucleus"/>
    <property type="evidence" value="ECO:0007669"/>
    <property type="project" value="UniProtKB-SubCell"/>
</dbReference>
<evidence type="ECO:0000256" key="2">
    <source>
        <dbReference type="PROSITE-ProRule" id="PRU00108"/>
    </source>
</evidence>
<organism evidence="5 6">
    <name type="scientific">Olea europaea subsp. europaea</name>
    <dbReference type="NCBI Taxonomy" id="158383"/>
    <lineage>
        <taxon>Eukaryota</taxon>
        <taxon>Viridiplantae</taxon>
        <taxon>Streptophyta</taxon>
        <taxon>Embryophyta</taxon>
        <taxon>Tracheophyta</taxon>
        <taxon>Spermatophyta</taxon>
        <taxon>Magnoliopsida</taxon>
        <taxon>eudicotyledons</taxon>
        <taxon>Gunneridae</taxon>
        <taxon>Pentapetalae</taxon>
        <taxon>asterids</taxon>
        <taxon>lamiids</taxon>
        <taxon>Lamiales</taxon>
        <taxon>Oleaceae</taxon>
        <taxon>Oleeae</taxon>
        <taxon>Olea</taxon>
    </lineage>
</organism>
<dbReference type="EMBL" id="CACTIH010000192">
    <property type="protein sequence ID" value="CAA2956616.1"/>
    <property type="molecule type" value="Genomic_DNA"/>
</dbReference>
<dbReference type="SUPFAM" id="SSF46689">
    <property type="entry name" value="Homeodomain-like"/>
    <property type="match status" value="1"/>
</dbReference>
<dbReference type="AlphaFoldDB" id="A0A8S0PVX7"/>
<feature type="domain" description="Homeobox" evidence="4">
    <location>
        <begin position="1"/>
        <end position="66"/>
    </location>
</feature>
<reference evidence="5 6" key="1">
    <citation type="submission" date="2019-12" db="EMBL/GenBank/DDBJ databases">
        <authorList>
            <person name="Alioto T."/>
            <person name="Alioto T."/>
            <person name="Gomez Garrido J."/>
        </authorList>
    </citation>
    <scope>NUCLEOTIDE SEQUENCE [LARGE SCALE GENOMIC DNA]</scope>
</reference>
<keyword evidence="2 3" id="KW-0539">Nucleus</keyword>
<evidence type="ECO:0000313" key="5">
    <source>
        <dbReference type="EMBL" id="CAA2956616.1"/>
    </source>
</evidence>
<sequence>MGKQQRWIPTCTEVDFLRSIFDGGNKSPSNAEISHIVSTLSLYNPVISEKNVGDWFKNRRACEGKRKHTCIENPQLKNLRHEVQPCSVDRRLRTFSLTGCI</sequence>
<name>A0A8S0PVX7_OLEEU</name>
<dbReference type="Pfam" id="PF00046">
    <property type="entry name" value="Homeodomain"/>
    <property type="match status" value="1"/>
</dbReference>
<keyword evidence="2 3" id="KW-0238">DNA-binding</keyword>
<dbReference type="InterPro" id="IPR009057">
    <property type="entry name" value="Homeodomain-like_sf"/>
</dbReference>
<dbReference type="Gene3D" id="1.10.10.60">
    <property type="entry name" value="Homeodomain-like"/>
    <property type="match status" value="1"/>
</dbReference>
<keyword evidence="6" id="KW-1185">Reference proteome</keyword>
<dbReference type="SMART" id="SM00389">
    <property type="entry name" value="HOX"/>
    <property type="match status" value="1"/>
</dbReference>
<comment type="caution">
    <text evidence="5">The sequence shown here is derived from an EMBL/GenBank/DDBJ whole genome shotgun (WGS) entry which is preliminary data.</text>
</comment>
<dbReference type="InterPro" id="IPR001356">
    <property type="entry name" value="HD"/>
</dbReference>
<feature type="DNA-binding region" description="Homeobox" evidence="2">
    <location>
        <begin position="3"/>
        <end position="67"/>
    </location>
</feature>
<dbReference type="PROSITE" id="PS50071">
    <property type="entry name" value="HOMEOBOX_2"/>
    <property type="match status" value="1"/>
</dbReference>
<proteinExistence type="predicted"/>
<dbReference type="InterPro" id="IPR044559">
    <property type="entry name" value="WOX13-like"/>
</dbReference>
<evidence type="ECO:0000259" key="4">
    <source>
        <dbReference type="PROSITE" id="PS50071"/>
    </source>
</evidence>
<dbReference type="CDD" id="cd00086">
    <property type="entry name" value="homeodomain"/>
    <property type="match status" value="1"/>
</dbReference>
<accession>A0A8S0PVX7</accession>
<dbReference type="GO" id="GO:0003677">
    <property type="term" value="F:DNA binding"/>
    <property type="evidence" value="ECO:0007669"/>
    <property type="project" value="UniProtKB-UniRule"/>
</dbReference>
<protein>
    <submittedName>
        <fullName evidence="5">WUSCHEL-related homeobox 13-like</fullName>
    </submittedName>
</protein>
<evidence type="ECO:0000256" key="1">
    <source>
        <dbReference type="ARBA" id="ARBA00004123"/>
    </source>
</evidence>
<dbReference type="Proteomes" id="UP000594638">
    <property type="component" value="Unassembled WGS sequence"/>
</dbReference>
<evidence type="ECO:0000313" key="6">
    <source>
        <dbReference type="Proteomes" id="UP000594638"/>
    </source>
</evidence>
<dbReference type="PANTHER" id="PTHR46777">
    <property type="entry name" value="WUSCHEL-RELATED HOMEOBOX 13"/>
    <property type="match status" value="1"/>
</dbReference>
<feature type="non-terminal residue" evidence="5">
    <location>
        <position position="101"/>
    </location>
</feature>